<dbReference type="Proteomes" id="UP000694397">
    <property type="component" value="Chromosome 10"/>
</dbReference>
<dbReference type="InterPro" id="IPR052921">
    <property type="entry name" value="GPCR1_Superfamily_Member"/>
</dbReference>
<dbReference type="Gene3D" id="1.20.1070.10">
    <property type="entry name" value="Rhodopsin 7-helix transmembrane proteins"/>
    <property type="match status" value="1"/>
</dbReference>
<evidence type="ECO:0000256" key="1">
    <source>
        <dbReference type="ARBA" id="ARBA00004651"/>
    </source>
</evidence>
<keyword evidence="2" id="KW-1003">Cell membrane</keyword>
<reference evidence="15 16" key="1">
    <citation type="submission" date="2019-04" db="EMBL/GenBank/DDBJ databases">
        <authorList>
            <consortium name="Wellcome Sanger Institute Data Sharing"/>
        </authorList>
    </citation>
    <scope>NUCLEOTIDE SEQUENCE [LARGE SCALE GENOMIC DNA]</scope>
</reference>
<feature type="transmembrane region" description="Helical" evidence="13">
    <location>
        <begin position="196"/>
        <end position="220"/>
    </location>
</feature>
<evidence type="ECO:0000256" key="4">
    <source>
        <dbReference type="ARBA" id="ARBA00022692"/>
    </source>
</evidence>
<evidence type="ECO:0000256" key="8">
    <source>
        <dbReference type="ARBA" id="ARBA00023136"/>
    </source>
</evidence>
<keyword evidence="6 13" id="KW-1133">Transmembrane helix</keyword>
<feature type="transmembrane region" description="Helical" evidence="13">
    <location>
        <begin position="241"/>
        <end position="260"/>
    </location>
</feature>
<dbReference type="InterPro" id="IPR000276">
    <property type="entry name" value="GPCR_Rhodpsn"/>
</dbReference>
<comment type="subcellular location">
    <subcellularLocation>
        <location evidence="1">Cell membrane</location>
        <topology evidence="1">Multi-pass membrane protein</topology>
    </subcellularLocation>
</comment>
<protein>
    <submittedName>
        <fullName evidence="15">Olfactory receptor 1D2-like</fullName>
    </submittedName>
</protein>
<evidence type="ECO:0000256" key="13">
    <source>
        <dbReference type="SAM" id="Phobius"/>
    </source>
</evidence>
<dbReference type="FunFam" id="1.20.1070.10:FF:000024">
    <property type="entry name" value="Olfactory receptor"/>
    <property type="match status" value="1"/>
</dbReference>
<feature type="transmembrane region" description="Helical" evidence="13">
    <location>
        <begin position="25"/>
        <end position="51"/>
    </location>
</feature>
<reference evidence="15" key="3">
    <citation type="submission" date="2025-09" db="UniProtKB">
        <authorList>
            <consortium name="Ensembl"/>
        </authorList>
    </citation>
    <scope>IDENTIFICATION</scope>
</reference>
<evidence type="ECO:0000313" key="16">
    <source>
        <dbReference type="Proteomes" id="UP000694397"/>
    </source>
</evidence>
<organism evidence="15 16">
    <name type="scientific">Scleropages formosus</name>
    <name type="common">Asian bonytongue</name>
    <name type="synonym">Osteoglossum formosum</name>
    <dbReference type="NCBI Taxonomy" id="113540"/>
    <lineage>
        <taxon>Eukaryota</taxon>
        <taxon>Metazoa</taxon>
        <taxon>Chordata</taxon>
        <taxon>Craniata</taxon>
        <taxon>Vertebrata</taxon>
        <taxon>Euteleostomi</taxon>
        <taxon>Actinopterygii</taxon>
        <taxon>Neopterygii</taxon>
        <taxon>Teleostei</taxon>
        <taxon>Osteoglossocephala</taxon>
        <taxon>Osteoglossomorpha</taxon>
        <taxon>Osteoglossiformes</taxon>
        <taxon>Osteoglossidae</taxon>
        <taxon>Scleropages</taxon>
    </lineage>
</organism>
<keyword evidence="16" id="KW-1185">Reference proteome</keyword>
<feature type="transmembrane region" description="Helical" evidence="13">
    <location>
        <begin position="272"/>
        <end position="291"/>
    </location>
</feature>
<dbReference type="Pfam" id="PF13853">
    <property type="entry name" value="7tm_4"/>
    <property type="match status" value="1"/>
</dbReference>
<dbReference type="GO" id="GO:0005549">
    <property type="term" value="F:odorant binding"/>
    <property type="evidence" value="ECO:0007669"/>
    <property type="project" value="TreeGrafter"/>
</dbReference>
<dbReference type="PRINTS" id="PR00245">
    <property type="entry name" value="OLFACTORYR"/>
</dbReference>
<name>A0A8C9RAW2_SCLFO</name>
<dbReference type="GeneTree" id="ENSGT00950000183023"/>
<keyword evidence="12" id="KW-0807">Transducer</keyword>
<feature type="domain" description="G-protein coupled receptors family 1 profile" evidence="14">
    <location>
        <begin position="41"/>
        <end position="289"/>
    </location>
</feature>
<evidence type="ECO:0000256" key="3">
    <source>
        <dbReference type="ARBA" id="ARBA00022606"/>
    </source>
</evidence>
<evidence type="ECO:0000259" key="14">
    <source>
        <dbReference type="PROSITE" id="PS50262"/>
    </source>
</evidence>
<evidence type="ECO:0000313" key="15">
    <source>
        <dbReference type="Ensembl" id="ENSSFOP00015008330.2"/>
    </source>
</evidence>
<dbReference type="PANTHER" id="PTHR26451:SF871">
    <property type="entry name" value="ODORANT RECEPTOR-RELATED"/>
    <property type="match status" value="1"/>
</dbReference>
<keyword evidence="11" id="KW-0325">Glycoprotein</keyword>
<evidence type="ECO:0000256" key="5">
    <source>
        <dbReference type="ARBA" id="ARBA00022725"/>
    </source>
</evidence>
<keyword evidence="9" id="KW-1015">Disulfide bond</keyword>
<proteinExistence type="predicted"/>
<keyword evidence="10" id="KW-0675">Receptor</keyword>
<dbReference type="AlphaFoldDB" id="A0A8C9RAW2"/>
<dbReference type="GO" id="GO:0005886">
    <property type="term" value="C:plasma membrane"/>
    <property type="evidence" value="ECO:0007669"/>
    <property type="project" value="UniProtKB-SubCell"/>
</dbReference>
<evidence type="ECO:0000256" key="12">
    <source>
        <dbReference type="ARBA" id="ARBA00023224"/>
    </source>
</evidence>
<dbReference type="Ensembl" id="ENSSFOT00015008447.2">
    <property type="protein sequence ID" value="ENSSFOP00015008330.2"/>
    <property type="gene ID" value="ENSSFOG00015005451.2"/>
</dbReference>
<keyword evidence="8 13" id="KW-0472">Membrane</keyword>
<dbReference type="OrthoDB" id="6151005at2759"/>
<keyword evidence="3" id="KW-0716">Sensory transduction</keyword>
<dbReference type="InterPro" id="IPR017452">
    <property type="entry name" value="GPCR_Rhodpsn_7TM"/>
</dbReference>
<dbReference type="PANTHER" id="PTHR26451">
    <property type="entry name" value="G_PROTEIN_RECEP_F1_2 DOMAIN-CONTAINING PROTEIN"/>
    <property type="match status" value="1"/>
</dbReference>
<sequence length="310" mass="35786">YQPLITLNTSVFSLSGISATWENRYIFFCITFLCYTLILSVNLTLIVTVVLRRTLHEPMYIFLCNLCVNCLYGSTGFYPKFLADLLSEPHVISYAGCIIQVLVIYSSVLCDFSILTVMAYDRFVAICRPLEYYTVMTKKTVTKLIMFSWIAPVSCMSFLVVFSSALTLCGSKIEKLYCENWAIVRLSCSSKTAYNVFAYMVILTYMGHAFFILFTYMKLFKSSIRSIEDRKKVMQTCTPHLVSLVNVTVAFLFDTMYSRYGSRDFPQGLRHFMALEFLVVPPLFNPLIYGLKLRKVRNEVLRFMRSNVKF</sequence>
<dbReference type="InterPro" id="IPR000725">
    <property type="entry name" value="Olfact_rcpt"/>
</dbReference>
<keyword evidence="5" id="KW-0552">Olfaction</keyword>
<keyword evidence="4 13" id="KW-0812">Transmembrane</keyword>
<reference evidence="15" key="2">
    <citation type="submission" date="2025-08" db="UniProtKB">
        <authorList>
            <consortium name="Ensembl"/>
        </authorList>
    </citation>
    <scope>IDENTIFICATION</scope>
</reference>
<gene>
    <name evidence="15" type="primary">LOC108922415</name>
</gene>
<dbReference type="PROSITE" id="PS00237">
    <property type="entry name" value="G_PROTEIN_RECEP_F1_1"/>
    <property type="match status" value="1"/>
</dbReference>
<feature type="transmembrane region" description="Helical" evidence="13">
    <location>
        <begin position="58"/>
        <end position="79"/>
    </location>
</feature>
<dbReference type="SUPFAM" id="SSF81321">
    <property type="entry name" value="Family A G protein-coupled receptor-like"/>
    <property type="match status" value="1"/>
</dbReference>
<dbReference type="GO" id="GO:0004930">
    <property type="term" value="F:G protein-coupled receptor activity"/>
    <property type="evidence" value="ECO:0007669"/>
    <property type="project" value="UniProtKB-KW"/>
</dbReference>
<feature type="transmembrane region" description="Helical" evidence="13">
    <location>
        <begin position="91"/>
        <end position="120"/>
    </location>
</feature>
<evidence type="ECO:0000256" key="7">
    <source>
        <dbReference type="ARBA" id="ARBA00023040"/>
    </source>
</evidence>
<accession>A0A8C9RAW2</accession>
<dbReference type="GO" id="GO:0004984">
    <property type="term" value="F:olfactory receptor activity"/>
    <property type="evidence" value="ECO:0007669"/>
    <property type="project" value="InterPro"/>
</dbReference>
<evidence type="ECO:0000256" key="10">
    <source>
        <dbReference type="ARBA" id="ARBA00023170"/>
    </source>
</evidence>
<evidence type="ECO:0000256" key="11">
    <source>
        <dbReference type="ARBA" id="ARBA00023180"/>
    </source>
</evidence>
<evidence type="ECO:0000256" key="9">
    <source>
        <dbReference type="ARBA" id="ARBA00023157"/>
    </source>
</evidence>
<evidence type="ECO:0000256" key="6">
    <source>
        <dbReference type="ARBA" id="ARBA00022989"/>
    </source>
</evidence>
<keyword evidence="7" id="KW-0297">G-protein coupled receptor</keyword>
<dbReference type="PROSITE" id="PS50262">
    <property type="entry name" value="G_PROTEIN_RECEP_F1_2"/>
    <property type="match status" value="1"/>
</dbReference>
<evidence type="ECO:0000256" key="2">
    <source>
        <dbReference type="ARBA" id="ARBA00022475"/>
    </source>
</evidence>
<feature type="transmembrane region" description="Helical" evidence="13">
    <location>
        <begin position="141"/>
        <end position="162"/>
    </location>
</feature>